<gene>
    <name evidence="2" type="ORF">P186_1075</name>
</gene>
<proteinExistence type="predicted"/>
<dbReference type="Proteomes" id="UP000005867">
    <property type="component" value="Chromosome"/>
</dbReference>
<organism evidence="2 3">
    <name type="scientific">Pyrobaculum ferrireducens</name>
    <dbReference type="NCBI Taxonomy" id="1104324"/>
    <lineage>
        <taxon>Archaea</taxon>
        <taxon>Thermoproteota</taxon>
        <taxon>Thermoprotei</taxon>
        <taxon>Thermoproteales</taxon>
        <taxon>Thermoproteaceae</taxon>
        <taxon>Pyrobaculum</taxon>
    </lineage>
</organism>
<feature type="coiled-coil region" evidence="1">
    <location>
        <begin position="84"/>
        <end position="111"/>
    </location>
</feature>
<keyword evidence="1" id="KW-0175">Coiled coil</keyword>
<dbReference type="OrthoDB" id="28567at2157"/>
<dbReference type="STRING" id="1104324.P186_1075"/>
<dbReference type="RefSeq" id="WP_014288339.1">
    <property type="nucleotide sequence ID" value="NC_016645.1"/>
</dbReference>
<reference evidence="2 3" key="1">
    <citation type="journal article" date="2012" name="J. Bacteriol.">
        <title>Complete genome sequence of strain 1860, a crenarchaeon of the genus pyrobaculum able to grow with various electron acceptors.</title>
        <authorList>
            <person name="Mardanov A.V."/>
            <person name="Gumerov V.M."/>
            <person name="Slobodkina G.B."/>
            <person name="Beletsky A.V."/>
            <person name="Bonch-Osmolovskaya E.A."/>
            <person name="Ravin N.V."/>
            <person name="Skryabin K.G."/>
        </authorList>
    </citation>
    <scope>NUCLEOTIDE SEQUENCE [LARGE SCALE GENOMIC DNA]</scope>
    <source>
        <strain evidence="2 3">1860</strain>
    </source>
</reference>
<dbReference type="KEGG" id="pyr:P186_1075"/>
<name>G7VC11_9CREN</name>
<accession>G7VC11</accession>
<dbReference type="eggNOG" id="arCOG05427">
    <property type="taxonomic scope" value="Archaea"/>
</dbReference>
<dbReference type="HOGENOM" id="CLU_1640032_0_0_2"/>
<dbReference type="AlphaFoldDB" id="G7VC11"/>
<dbReference type="BioCyc" id="PSP1104324:GJSN-1050-MONOMER"/>
<dbReference type="GeneID" id="11595331"/>
<sequence>MLLVVVKSDSEEVVKRARRAVGGLELLPGLYLTWTPRERLAKAVEALKREIIKRWDAEGRGPTLEVAVLPLTEEQYRELRPMARAVIEEAAESLLAEMDRLLEAMRSGKRRGEGLLGWYRDVASRYQKLVDASVALDIEPTVMGRLREKWKEVSLEAGRLR</sequence>
<evidence type="ECO:0000313" key="3">
    <source>
        <dbReference type="Proteomes" id="UP000005867"/>
    </source>
</evidence>
<evidence type="ECO:0000313" key="2">
    <source>
        <dbReference type="EMBL" id="AET32511.1"/>
    </source>
</evidence>
<keyword evidence="3" id="KW-1185">Reference proteome</keyword>
<dbReference type="EMBL" id="CP003098">
    <property type="protein sequence ID" value="AET32511.1"/>
    <property type="molecule type" value="Genomic_DNA"/>
</dbReference>
<protein>
    <submittedName>
        <fullName evidence="2">Uncharacterized protein</fullName>
    </submittedName>
</protein>
<evidence type="ECO:0000256" key="1">
    <source>
        <dbReference type="SAM" id="Coils"/>
    </source>
</evidence>